<keyword evidence="6" id="KW-1278">Translocase</keyword>
<keyword evidence="4" id="KW-0547">Nucleotide-binding</keyword>
<dbReference type="Proteomes" id="UP000593758">
    <property type="component" value="Chromosome"/>
</dbReference>
<feature type="region of interest" description="Disordered" evidence="9">
    <location>
        <begin position="287"/>
        <end position="311"/>
    </location>
</feature>
<dbReference type="SUPFAM" id="SSF52540">
    <property type="entry name" value="P-loop containing nucleoside triphosphate hydrolases"/>
    <property type="match status" value="1"/>
</dbReference>
<evidence type="ECO:0000256" key="8">
    <source>
        <dbReference type="ARBA" id="ARBA00023251"/>
    </source>
</evidence>
<dbReference type="KEGG" id="halt:IM660_06435"/>
<dbReference type="SMART" id="SM00382">
    <property type="entry name" value="AAA"/>
    <property type="match status" value="1"/>
</dbReference>
<dbReference type="PROSITE" id="PS00211">
    <property type="entry name" value="ABC_TRANSPORTER_1"/>
    <property type="match status" value="1"/>
</dbReference>
<evidence type="ECO:0000313" key="11">
    <source>
        <dbReference type="EMBL" id="QOR71894.1"/>
    </source>
</evidence>
<keyword evidence="12" id="KW-1185">Reference proteome</keyword>
<evidence type="ECO:0000256" key="4">
    <source>
        <dbReference type="ARBA" id="ARBA00022741"/>
    </source>
</evidence>
<accession>A0A7M1SY38</accession>
<dbReference type="AlphaFoldDB" id="A0A7M1SY38"/>
<dbReference type="GO" id="GO:0016887">
    <property type="term" value="F:ATP hydrolysis activity"/>
    <property type="evidence" value="ECO:0007669"/>
    <property type="project" value="InterPro"/>
</dbReference>
<keyword evidence="2" id="KW-0813">Transport</keyword>
<dbReference type="Pfam" id="PF00005">
    <property type="entry name" value="ABC_tran"/>
    <property type="match status" value="1"/>
</dbReference>
<dbReference type="GO" id="GO:0005524">
    <property type="term" value="F:ATP binding"/>
    <property type="evidence" value="ECO:0007669"/>
    <property type="project" value="UniProtKB-KW"/>
</dbReference>
<dbReference type="GO" id="GO:0005886">
    <property type="term" value="C:plasma membrane"/>
    <property type="evidence" value="ECO:0007669"/>
    <property type="project" value="UniProtKB-SubCell"/>
</dbReference>
<evidence type="ECO:0000256" key="1">
    <source>
        <dbReference type="ARBA" id="ARBA00004202"/>
    </source>
</evidence>
<dbReference type="PROSITE" id="PS50893">
    <property type="entry name" value="ABC_TRANSPORTER_2"/>
    <property type="match status" value="1"/>
</dbReference>
<feature type="domain" description="ABC transporter" evidence="10">
    <location>
        <begin position="5"/>
        <end position="235"/>
    </location>
</feature>
<dbReference type="InterPro" id="IPR027417">
    <property type="entry name" value="P-loop_NTPase"/>
</dbReference>
<evidence type="ECO:0000256" key="9">
    <source>
        <dbReference type="SAM" id="MobiDB-lite"/>
    </source>
</evidence>
<dbReference type="GO" id="GO:0046677">
    <property type="term" value="P:response to antibiotic"/>
    <property type="evidence" value="ECO:0007669"/>
    <property type="project" value="UniProtKB-KW"/>
</dbReference>
<keyword evidence="3" id="KW-1003">Cell membrane</keyword>
<dbReference type="PANTHER" id="PTHR42711:SF19">
    <property type="entry name" value="DOXORUBICIN RESISTANCE ATP-BINDING PROTEIN DRRA"/>
    <property type="match status" value="1"/>
</dbReference>
<evidence type="ECO:0000256" key="5">
    <source>
        <dbReference type="ARBA" id="ARBA00022840"/>
    </source>
</evidence>
<sequence length="311" mass="33249">MDDAIDVRGIRKSFGQVQVLAGVDLTVSRGSVHALLGSNGAGKTTLVTILATLLRPDAGTATIAGADLADDPLAVRRRIALTGQSAAVDEVLTAEENLRMMACLRGLRGRAARQRSRELIERFGLADAADRRVKTYSGGMRRRLDLALSLVVAVPVVFLDEPTTGLDPRSRRELWDVIRSLRQDGATVLLTTQYLEEADELADMVSILRDGRVVAEGSPAELKRTVGEDVVEVRDAVGTVLHSEPTDGTSAGLRRALDAIDAHGLSGEVVVRRPSLDDVFFALTSHTQSHDTTENPGDQAGSLASAERIPS</sequence>
<evidence type="ECO:0000256" key="3">
    <source>
        <dbReference type="ARBA" id="ARBA00022475"/>
    </source>
</evidence>
<evidence type="ECO:0000259" key="10">
    <source>
        <dbReference type="PROSITE" id="PS50893"/>
    </source>
</evidence>
<gene>
    <name evidence="11" type="ORF">IM660_06435</name>
</gene>
<evidence type="ECO:0000256" key="2">
    <source>
        <dbReference type="ARBA" id="ARBA00022448"/>
    </source>
</evidence>
<dbReference type="EMBL" id="CP063169">
    <property type="protein sequence ID" value="QOR71894.1"/>
    <property type="molecule type" value="Genomic_DNA"/>
</dbReference>
<dbReference type="PANTHER" id="PTHR42711">
    <property type="entry name" value="ABC TRANSPORTER ATP-BINDING PROTEIN"/>
    <property type="match status" value="1"/>
</dbReference>
<organism evidence="11 12">
    <name type="scientific">Ruania alkalisoli</name>
    <dbReference type="NCBI Taxonomy" id="2779775"/>
    <lineage>
        <taxon>Bacteria</taxon>
        <taxon>Bacillati</taxon>
        <taxon>Actinomycetota</taxon>
        <taxon>Actinomycetes</taxon>
        <taxon>Micrococcales</taxon>
        <taxon>Ruaniaceae</taxon>
        <taxon>Ruania</taxon>
    </lineage>
</organism>
<dbReference type="FunFam" id="3.40.50.300:FF:000589">
    <property type="entry name" value="ABC transporter, ATP-binding subunit"/>
    <property type="match status" value="1"/>
</dbReference>
<dbReference type="InterPro" id="IPR003593">
    <property type="entry name" value="AAA+_ATPase"/>
</dbReference>
<name>A0A7M1SY38_9MICO</name>
<reference evidence="11 12" key="1">
    <citation type="submission" date="2020-10" db="EMBL/GenBank/DDBJ databases">
        <title>Haloactinobacterium sp. RN3S43, a bacterium isolated from saline soil.</title>
        <authorList>
            <person name="Sun J.-Q."/>
        </authorList>
    </citation>
    <scope>NUCLEOTIDE SEQUENCE [LARGE SCALE GENOMIC DNA]</scope>
    <source>
        <strain evidence="11 12">RN3S43</strain>
    </source>
</reference>
<dbReference type="InterPro" id="IPR050763">
    <property type="entry name" value="ABC_transporter_ATP-binding"/>
</dbReference>
<dbReference type="InterPro" id="IPR017871">
    <property type="entry name" value="ABC_transporter-like_CS"/>
</dbReference>
<protein>
    <submittedName>
        <fullName evidence="11">ATP-binding cassette domain-containing protein</fullName>
    </submittedName>
</protein>
<proteinExistence type="predicted"/>
<evidence type="ECO:0000313" key="12">
    <source>
        <dbReference type="Proteomes" id="UP000593758"/>
    </source>
</evidence>
<comment type="subcellular location">
    <subcellularLocation>
        <location evidence="1">Cell membrane</location>
        <topology evidence="1">Peripheral membrane protein</topology>
    </subcellularLocation>
</comment>
<keyword evidence="8" id="KW-0046">Antibiotic resistance</keyword>
<keyword evidence="5 11" id="KW-0067">ATP-binding</keyword>
<keyword evidence="7" id="KW-0472">Membrane</keyword>
<evidence type="ECO:0000256" key="7">
    <source>
        <dbReference type="ARBA" id="ARBA00023136"/>
    </source>
</evidence>
<dbReference type="RefSeq" id="WP_193498545.1">
    <property type="nucleotide sequence ID" value="NZ_CP063169.1"/>
</dbReference>
<dbReference type="Gene3D" id="3.40.50.300">
    <property type="entry name" value="P-loop containing nucleotide triphosphate hydrolases"/>
    <property type="match status" value="1"/>
</dbReference>
<dbReference type="InterPro" id="IPR003439">
    <property type="entry name" value="ABC_transporter-like_ATP-bd"/>
</dbReference>
<evidence type="ECO:0000256" key="6">
    <source>
        <dbReference type="ARBA" id="ARBA00022967"/>
    </source>
</evidence>